<proteinExistence type="predicted"/>
<evidence type="ECO:0000313" key="1">
    <source>
        <dbReference type="EMBL" id="KUG21534.1"/>
    </source>
</evidence>
<sequence>MGGLSKAFIVQPFQSVFFIPANLSPKGTATYPQYLGCFFLA</sequence>
<accession>A0A0W8FLM7</accession>
<dbReference type="EMBL" id="LNQE01001054">
    <property type="protein sequence ID" value="KUG21534.1"/>
    <property type="molecule type" value="Genomic_DNA"/>
</dbReference>
<name>A0A0W8FLM7_9ZZZZ</name>
<reference evidence="1" key="1">
    <citation type="journal article" date="2015" name="Proc. Natl. Acad. Sci. U.S.A.">
        <title>Networks of energetic and metabolic interactions define dynamics in microbial communities.</title>
        <authorList>
            <person name="Embree M."/>
            <person name="Liu J.K."/>
            <person name="Al-Bassam M.M."/>
            <person name="Zengler K."/>
        </authorList>
    </citation>
    <scope>NUCLEOTIDE SEQUENCE</scope>
</reference>
<organism evidence="1">
    <name type="scientific">hydrocarbon metagenome</name>
    <dbReference type="NCBI Taxonomy" id="938273"/>
    <lineage>
        <taxon>unclassified sequences</taxon>
        <taxon>metagenomes</taxon>
        <taxon>ecological metagenomes</taxon>
    </lineage>
</organism>
<comment type="caution">
    <text evidence="1">The sequence shown here is derived from an EMBL/GenBank/DDBJ whole genome shotgun (WGS) entry which is preliminary data.</text>
</comment>
<dbReference type="AlphaFoldDB" id="A0A0W8FLM7"/>
<gene>
    <name evidence="1" type="ORF">ASZ90_008715</name>
</gene>
<protein>
    <submittedName>
        <fullName evidence="1">Uncharacterized protein</fullName>
    </submittedName>
</protein>